<dbReference type="AlphaFoldDB" id="A0A6A5HLS8"/>
<organism evidence="2 3">
    <name type="scientific">Caenorhabditis remanei</name>
    <name type="common">Caenorhabditis vulgaris</name>
    <dbReference type="NCBI Taxonomy" id="31234"/>
    <lineage>
        <taxon>Eukaryota</taxon>
        <taxon>Metazoa</taxon>
        <taxon>Ecdysozoa</taxon>
        <taxon>Nematoda</taxon>
        <taxon>Chromadorea</taxon>
        <taxon>Rhabditida</taxon>
        <taxon>Rhabditina</taxon>
        <taxon>Rhabditomorpha</taxon>
        <taxon>Rhabditoidea</taxon>
        <taxon>Rhabditidae</taxon>
        <taxon>Peloderinae</taxon>
        <taxon>Caenorhabditis</taxon>
    </lineage>
</organism>
<gene>
    <name evidence="2" type="ORF">GCK72_007585</name>
</gene>
<dbReference type="KEGG" id="crq:GCK72_007585"/>
<name>A0A6A5HLS8_CAERE</name>
<keyword evidence="1" id="KW-0732">Signal</keyword>
<dbReference type="EMBL" id="WUAV01000002">
    <property type="protein sequence ID" value="KAF1767626.1"/>
    <property type="molecule type" value="Genomic_DNA"/>
</dbReference>
<evidence type="ECO:0000313" key="3">
    <source>
        <dbReference type="Proteomes" id="UP000483820"/>
    </source>
</evidence>
<dbReference type="GeneID" id="78774460"/>
<feature type="chain" id="PRO_5025444179" evidence="1">
    <location>
        <begin position="18"/>
        <end position="402"/>
    </location>
</feature>
<reference evidence="2 3" key="1">
    <citation type="submission" date="2019-12" db="EMBL/GenBank/DDBJ databases">
        <title>Chromosome-level assembly of the Caenorhabditis remanei genome.</title>
        <authorList>
            <person name="Teterina A.A."/>
            <person name="Willis J.H."/>
            <person name="Phillips P.C."/>
        </authorList>
    </citation>
    <scope>NUCLEOTIDE SEQUENCE [LARGE SCALE GENOMIC DNA]</scope>
    <source>
        <strain evidence="2 3">PX506</strain>
        <tissue evidence="2">Whole organism</tissue>
    </source>
</reference>
<feature type="signal peptide" evidence="1">
    <location>
        <begin position="1"/>
        <end position="17"/>
    </location>
</feature>
<proteinExistence type="predicted"/>
<evidence type="ECO:0000313" key="2">
    <source>
        <dbReference type="EMBL" id="KAF1767626.1"/>
    </source>
</evidence>
<dbReference type="Proteomes" id="UP000483820">
    <property type="component" value="Chromosome II"/>
</dbReference>
<dbReference type="RefSeq" id="XP_053590508.1">
    <property type="nucleotide sequence ID" value="XM_053726314.1"/>
</dbReference>
<sequence>MLLILLLFNFLPCSIIATTMKDLPPSDFVPGINDLRRKYAKQYNVPNMHGLIWSEDLLNILKLHDWSSAWPDARKTWRYTDLQSYETALSQIETDLNDFLKKTAEEIRTKINHAIYSMSRMEFINPLQRFIACTPKPQYGAFVIVCLVGTEGSFTMFDTTGQSTGIPGFGCHKRYENEDGLCVATNPEEESYRGHREDFIEDINEIRRRYADSYYVPNMHELMWSEDLLDILKPLDWHGEWPESRRTWRFAYIDCFDVAKLNIEKEMKILLGKNGEAGKQDHINGHDGGTFGIMEFLNPLQKFVACGSIIDSSTNLTVQVCLLGPQGGVRLFDTSGQIINGPGSDCERRYMYSHMLCAAHHPEEESYRGRLDDFEVDINDIRRVYADRFNVPNMHALVCGFL</sequence>
<accession>A0A6A5HLS8</accession>
<comment type="caution">
    <text evidence="2">The sequence shown here is derived from an EMBL/GenBank/DDBJ whole genome shotgun (WGS) entry which is preliminary data.</text>
</comment>
<evidence type="ECO:0000256" key="1">
    <source>
        <dbReference type="SAM" id="SignalP"/>
    </source>
</evidence>
<protein>
    <submittedName>
        <fullName evidence="2">Uncharacterized protein</fullName>
    </submittedName>
</protein>
<dbReference type="CTD" id="78774460"/>